<dbReference type="InterPro" id="IPR032093">
    <property type="entry name" value="PhoD_N"/>
</dbReference>
<dbReference type="Pfam" id="PF09423">
    <property type="entry name" value="PhoD"/>
    <property type="match status" value="1"/>
</dbReference>
<dbReference type="eggNOG" id="COG3540">
    <property type="taxonomic scope" value="Bacteria"/>
</dbReference>
<dbReference type="AlphaFoldDB" id="Q2N6X3"/>
<organism evidence="3 4">
    <name type="scientific">Erythrobacter litoralis (strain HTCC2594)</name>
    <dbReference type="NCBI Taxonomy" id="314225"/>
    <lineage>
        <taxon>Bacteria</taxon>
        <taxon>Pseudomonadati</taxon>
        <taxon>Pseudomonadota</taxon>
        <taxon>Alphaproteobacteria</taxon>
        <taxon>Sphingomonadales</taxon>
        <taxon>Erythrobacteraceae</taxon>
        <taxon>Erythrobacter/Porphyrobacter group</taxon>
        <taxon>Erythrobacter</taxon>
    </lineage>
</organism>
<dbReference type="Proteomes" id="UP000008808">
    <property type="component" value="Chromosome"/>
</dbReference>
<feature type="domain" description="Phospholipase D N-terminal" evidence="2">
    <location>
        <begin position="46"/>
        <end position="132"/>
    </location>
</feature>
<keyword evidence="4" id="KW-1185">Reference proteome</keyword>
<evidence type="ECO:0000313" key="3">
    <source>
        <dbReference type="EMBL" id="ABC64568.1"/>
    </source>
</evidence>
<evidence type="ECO:0000259" key="1">
    <source>
        <dbReference type="Pfam" id="PF09423"/>
    </source>
</evidence>
<dbReference type="InterPro" id="IPR038607">
    <property type="entry name" value="PhoD-like_sf"/>
</dbReference>
<dbReference type="KEGG" id="eli:ELI_12380"/>
<evidence type="ECO:0000259" key="2">
    <source>
        <dbReference type="Pfam" id="PF16655"/>
    </source>
</evidence>
<dbReference type="SUPFAM" id="SSF56300">
    <property type="entry name" value="Metallo-dependent phosphatases"/>
    <property type="match status" value="1"/>
</dbReference>
<dbReference type="PANTHER" id="PTHR43606:SF2">
    <property type="entry name" value="ALKALINE PHOSPHATASE FAMILY PROTEIN (AFU_ORTHOLOGUE AFUA_5G03860)"/>
    <property type="match status" value="1"/>
</dbReference>
<accession>Q2N6X3</accession>
<dbReference type="InterPro" id="IPR018946">
    <property type="entry name" value="PhoD-like_MPP"/>
</dbReference>
<name>Q2N6X3_ERYLH</name>
<evidence type="ECO:0000313" key="4">
    <source>
        <dbReference type="Proteomes" id="UP000008808"/>
    </source>
</evidence>
<proteinExistence type="predicted"/>
<gene>
    <name evidence="3" type="ordered locus">ELI_12380</name>
</gene>
<dbReference type="HOGENOM" id="CLU_015982_1_0_5"/>
<dbReference type="InterPro" id="IPR052900">
    <property type="entry name" value="Phospholipid_Metab_Enz"/>
</dbReference>
<dbReference type="InterPro" id="IPR029052">
    <property type="entry name" value="Metallo-depent_PP-like"/>
</dbReference>
<dbReference type="RefSeq" id="WP_011415390.1">
    <property type="nucleotide sequence ID" value="NC_007722.1"/>
</dbReference>
<dbReference type="Gene3D" id="3.60.21.70">
    <property type="entry name" value="PhoD-like phosphatase"/>
    <property type="match status" value="1"/>
</dbReference>
<dbReference type="OrthoDB" id="327733at2"/>
<sequence length="552" mass="60342">MISTELPAAARLPALDRRGLLKGIGLGAGLVSVPLSARIGERGFTHGVASGEPGATSVLLWSRYVAEQTTMVAWEVKEADGGQVVAGGEIEASPDSDWCIKPRAEGLRPGAWYLYRFRDAAGNVSEEGRTRTLPQGAVDRFRMAVFSCANIGYGWFNAYRHAAESNAFDLLVHTGDYFYEYQPGRYPSADQALPGRFLDPRSETVNLADYRLRHATYRRDPDLRRLTQLYPMILGWDDHESANDSYATGAENHQPETEGEWSVRKRAAVRAYREWLPVSDEDWASYEIGDLATIFRLETRLEARSKQFSIGDVLQEKSSPEEAMRALIAFRDGDYRDPARTVLGAQQETWLADGLRRSKAAGKTWQVLAQQVLMGSSRTPGSLATAVGDAIPEFARQRLLAAVLAGSAGIPFNMDAWDGYPAARERLFAASLEAGADLLVLAGDTHNAWAFELDHAGEKVGVEFGGQSVTSPGAESYLSAIDPRTFASGIVSENPQLKWADTSQRGYLAVELTPERAIADYHFLGSIRQQGTALAGTKRITSVAGSRTLDIG</sequence>
<dbReference type="CDD" id="cd07389">
    <property type="entry name" value="MPP_PhoD"/>
    <property type="match status" value="1"/>
</dbReference>
<dbReference type="PANTHER" id="PTHR43606">
    <property type="entry name" value="PHOSPHATASE, PUTATIVE (AFU_ORTHOLOGUE AFUA_6G08710)-RELATED"/>
    <property type="match status" value="1"/>
</dbReference>
<dbReference type="STRING" id="314225.ELI_12380"/>
<reference evidence="4" key="1">
    <citation type="journal article" date="2009" name="J. Bacteriol.">
        <title>Complete genome sequence of Erythrobacter litoralis HTCC2594.</title>
        <authorList>
            <person name="Oh H.M."/>
            <person name="Giovannoni S.J."/>
            <person name="Ferriera S."/>
            <person name="Johnson J."/>
            <person name="Cho J.C."/>
        </authorList>
    </citation>
    <scope>NUCLEOTIDE SEQUENCE [LARGE SCALE GENOMIC DNA]</scope>
    <source>
        <strain evidence="4">HTCC2594</strain>
    </source>
</reference>
<dbReference type="EMBL" id="CP000157">
    <property type="protein sequence ID" value="ABC64568.1"/>
    <property type="molecule type" value="Genomic_DNA"/>
</dbReference>
<protein>
    <submittedName>
        <fullName evidence="3">Alkaline phosphatase, putative</fullName>
    </submittedName>
</protein>
<feature type="domain" description="PhoD-like phosphatase metallophosphatase" evidence="1">
    <location>
        <begin position="143"/>
        <end position="521"/>
    </location>
</feature>
<dbReference type="Gene3D" id="2.60.40.380">
    <property type="entry name" value="Purple acid phosphatase-like, N-terminal"/>
    <property type="match status" value="1"/>
</dbReference>
<dbReference type="Pfam" id="PF16655">
    <property type="entry name" value="PhoD_N"/>
    <property type="match status" value="1"/>
</dbReference>